<dbReference type="PANTHER" id="PTHR43329">
    <property type="entry name" value="EPOXIDE HYDROLASE"/>
    <property type="match status" value="1"/>
</dbReference>
<keyword evidence="1 3" id="KW-0378">Hydrolase</keyword>
<evidence type="ECO:0000259" key="2">
    <source>
        <dbReference type="Pfam" id="PF00561"/>
    </source>
</evidence>
<organism evidence="3 4">
    <name type="scientific">Actinomycetospora endophytica</name>
    <dbReference type="NCBI Taxonomy" id="2291215"/>
    <lineage>
        <taxon>Bacteria</taxon>
        <taxon>Bacillati</taxon>
        <taxon>Actinomycetota</taxon>
        <taxon>Actinomycetes</taxon>
        <taxon>Pseudonocardiales</taxon>
        <taxon>Pseudonocardiaceae</taxon>
        <taxon>Actinomycetospora</taxon>
    </lineage>
</organism>
<sequence>MTGERMTGFTRGALSFDVTDGGPVNADETVLLLHGFPQTSRSWAPVAELLHGAGLRTLAPDQRGYSPGARPAGRAAYRVEHLVDDAAALITSSGAGSVHVVGHDWGAVVAWALAAHRPDLVRSVTGVSVPHPAAFLRGMLHGPQLLHSWYMGAFQLPWLPETLLGDEARMAAILRRTGASPEAARRDAATLSGAMTGPLNWYRALPLAAPGYTRRPVQRPSLMVWSDGDEFITRSAVDQNPRFVLAPYRLEVLGGVSHWIPEEAPERLAELVTAHVGGGRHNV</sequence>
<dbReference type="InterPro" id="IPR029058">
    <property type="entry name" value="AB_hydrolase_fold"/>
</dbReference>
<evidence type="ECO:0000313" key="3">
    <source>
        <dbReference type="EMBL" id="MCD2192582.1"/>
    </source>
</evidence>
<dbReference type="PRINTS" id="PR00412">
    <property type="entry name" value="EPOXHYDRLASE"/>
</dbReference>
<dbReference type="GO" id="GO:0016787">
    <property type="term" value="F:hydrolase activity"/>
    <property type="evidence" value="ECO:0007669"/>
    <property type="project" value="UniProtKB-KW"/>
</dbReference>
<dbReference type="InterPro" id="IPR000639">
    <property type="entry name" value="Epox_hydrolase-like"/>
</dbReference>
<keyword evidence="4" id="KW-1185">Reference proteome</keyword>
<gene>
    <name evidence="3" type="ORF">LQ327_04160</name>
</gene>
<dbReference type="SUPFAM" id="SSF53474">
    <property type="entry name" value="alpha/beta-Hydrolases"/>
    <property type="match status" value="1"/>
</dbReference>
<accession>A0ABS8P2V2</accession>
<evidence type="ECO:0000256" key="1">
    <source>
        <dbReference type="ARBA" id="ARBA00022801"/>
    </source>
</evidence>
<dbReference type="InterPro" id="IPR000073">
    <property type="entry name" value="AB_hydrolase_1"/>
</dbReference>
<protein>
    <submittedName>
        <fullName evidence="3">Alpha/beta fold hydrolase</fullName>
    </submittedName>
</protein>
<reference evidence="3 4" key="1">
    <citation type="submission" date="2021-11" db="EMBL/GenBank/DDBJ databases">
        <title>Draft genome sequence of Actinomycetospora sp. SF1 isolated from the rhizosphere soil.</title>
        <authorList>
            <person name="Duangmal K."/>
            <person name="Chantavorakit T."/>
        </authorList>
    </citation>
    <scope>NUCLEOTIDE SEQUENCE [LARGE SCALE GENOMIC DNA]</scope>
    <source>
        <strain evidence="3 4">TBRC 5722</strain>
    </source>
</reference>
<dbReference type="Proteomes" id="UP001199469">
    <property type="component" value="Unassembled WGS sequence"/>
</dbReference>
<name>A0ABS8P2V2_9PSEU</name>
<dbReference type="Gene3D" id="3.40.50.1820">
    <property type="entry name" value="alpha/beta hydrolase"/>
    <property type="match status" value="1"/>
</dbReference>
<proteinExistence type="predicted"/>
<dbReference type="EMBL" id="JAJNDB010000001">
    <property type="protein sequence ID" value="MCD2192582.1"/>
    <property type="molecule type" value="Genomic_DNA"/>
</dbReference>
<evidence type="ECO:0000313" key="4">
    <source>
        <dbReference type="Proteomes" id="UP001199469"/>
    </source>
</evidence>
<feature type="domain" description="AB hydrolase-1" evidence="2">
    <location>
        <begin position="29"/>
        <end position="265"/>
    </location>
</feature>
<comment type="caution">
    <text evidence="3">The sequence shown here is derived from an EMBL/GenBank/DDBJ whole genome shotgun (WGS) entry which is preliminary data.</text>
</comment>
<dbReference type="RefSeq" id="WP_230730268.1">
    <property type="nucleotide sequence ID" value="NZ_JAJNDB010000001.1"/>
</dbReference>
<dbReference type="Pfam" id="PF00561">
    <property type="entry name" value="Abhydrolase_1"/>
    <property type="match status" value="1"/>
</dbReference>